<accession>A0A218XSM0</accession>
<dbReference type="Proteomes" id="UP000197138">
    <property type="component" value="Unassembled WGS sequence"/>
</dbReference>
<evidence type="ECO:0000313" key="2">
    <source>
        <dbReference type="Proteomes" id="UP000197138"/>
    </source>
</evidence>
<comment type="caution">
    <text evidence="1">The sequence shown here is derived from an EMBL/GenBank/DDBJ whole genome shotgun (WGS) entry which is preliminary data.</text>
</comment>
<dbReference type="AlphaFoldDB" id="A0A218XSM0"/>
<dbReference type="EMBL" id="MTKT01000813">
    <property type="protein sequence ID" value="OWM87656.1"/>
    <property type="molecule type" value="Genomic_DNA"/>
</dbReference>
<protein>
    <submittedName>
        <fullName evidence="1">Uncharacterized protein</fullName>
    </submittedName>
</protein>
<name>A0A218XSM0_PUNGR</name>
<proteinExistence type="predicted"/>
<sequence length="172" mass="19804">MENVKDSSSETICIQQLLLPMIFYLCMFVSLNPQKRSSEAARESFITSSRHHCPSRIYQTNSSMMRRFDVVMLEAARESAWVHCHSYSSWWRPEPMQEPVLEEPMLVEVVVELMYRPPSLWQHSPIAMGMYSFNDKHGKRGRVHVSSSQEVVMPEVPTAAEAVRGPSQGTWL</sequence>
<gene>
    <name evidence="1" type="ORF">CDL15_Pgr022769</name>
</gene>
<evidence type="ECO:0000313" key="1">
    <source>
        <dbReference type="EMBL" id="OWM87656.1"/>
    </source>
</evidence>
<organism evidence="1 2">
    <name type="scientific">Punica granatum</name>
    <name type="common">Pomegranate</name>
    <dbReference type="NCBI Taxonomy" id="22663"/>
    <lineage>
        <taxon>Eukaryota</taxon>
        <taxon>Viridiplantae</taxon>
        <taxon>Streptophyta</taxon>
        <taxon>Embryophyta</taxon>
        <taxon>Tracheophyta</taxon>
        <taxon>Spermatophyta</taxon>
        <taxon>Magnoliopsida</taxon>
        <taxon>eudicotyledons</taxon>
        <taxon>Gunneridae</taxon>
        <taxon>Pentapetalae</taxon>
        <taxon>rosids</taxon>
        <taxon>malvids</taxon>
        <taxon>Myrtales</taxon>
        <taxon>Lythraceae</taxon>
        <taxon>Punica</taxon>
    </lineage>
</organism>
<reference evidence="2" key="1">
    <citation type="journal article" date="2017" name="Plant J.">
        <title>The pomegranate (Punica granatum L.) genome and the genomics of punicalagin biosynthesis.</title>
        <authorList>
            <person name="Qin G."/>
            <person name="Xu C."/>
            <person name="Ming R."/>
            <person name="Tang H."/>
            <person name="Guyot R."/>
            <person name="Kramer E.M."/>
            <person name="Hu Y."/>
            <person name="Yi X."/>
            <person name="Qi Y."/>
            <person name="Xu X."/>
            <person name="Gao Z."/>
            <person name="Pan H."/>
            <person name="Jian J."/>
            <person name="Tian Y."/>
            <person name="Yue Z."/>
            <person name="Xu Y."/>
        </authorList>
    </citation>
    <scope>NUCLEOTIDE SEQUENCE [LARGE SCALE GENOMIC DNA]</scope>
    <source>
        <strain evidence="2">cv. Dabenzi</strain>
    </source>
</reference>